<reference evidence="1" key="1">
    <citation type="submission" date="2023-09" db="EMBL/GenBank/DDBJ databases">
        <title>Flavobacterium sp. 20NA77.7 isolated from freshwater.</title>
        <authorList>
            <person name="Le V."/>
            <person name="Ko S.-R."/>
            <person name="Ahn C.-Y."/>
            <person name="Oh H.-M."/>
        </authorList>
    </citation>
    <scope>NUCLEOTIDE SEQUENCE</scope>
    <source>
        <strain evidence="1">20NA77.7</strain>
    </source>
</reference>
<gene>
    <name evidence="1" type="ORF">RF683_08265</name>
</gene>
<evidence type="ECO:0000313" key="1">
    <source>
        <dbReference type="EMBL" id="WMW77477.1"/>
    </source>
</evidence>
<dbReference type="EMBL" id="CP133721">
    <property type="protein sequence ID" value="WMW77477.1"/>
    <property type="molecule type" value="Genomic_DNA"/>
</dbReference>
<dbReference type="Proteomes" id="UP001180481">
    <property type="component" value="Chromosome"/>
</dbReference>
<dbReference type="Gene3D" id="2.40.50.870">
    <property type="entry name" value="Protein of unknown function (DUF3299)"/>
    <property type="match status" value="1"/>
</dbReference>
<proteinExistence type="predicted"/>
<evidence type="ECO:0000313" key="2">
    <source>
        <dbReference type="Proteomes" id="UP001180481"/>
    </source>
</evidence>
<name>A0ABY9R896_9FLAO</name>
<organism evidence="1 2">
    <name type="scientific">Flavobacterium nakdongensis</name>
    <dbReference type="NCBI Taxonomy" id="3073563"/>
    <lineage>
        <taxon>Bacteria</taxon>
        <taxon>Pseudomonadati</taxon>
        <taxon>Bacteroidota</taxon>
        <taxon>Flavobacteriia</taxon>
        <taxon>Flavobacteriales</taxon>
        <taxon>Flavobacteriaceae</taxon>
        <taxon>Flavobacterium</taxon>
    </lineage>
</organism>
<protein>
    <recommendedName>
        <fullName evidence="3">DUF3299 domain-containing protein</fullName>
    </recommendedName>
</protein>
<accession>A0ABY9R896</accession>
<sequence>MHKVYKISIALVIGILLFSFQNTTKTAPFSVKKDKLFFADTLSWKLLGEIKFLKKKHATYGEVDFPLVNTKLKKLQKKTIVMSGFIVPIDNKNYALSKNVFASCFFCGKSGPETIMGIKFKGATPKLKTDTYLTLKGTFRYNENDVEDWIYHIENAEIVGGK</sequence>
<keyword evidence="2" id="KW-1185">Reference proteome</keyword>
<dbReference type="RefSeq" id="WP_298656901.1">
    <property type="nucleotide sequence ID" value="NZ_CP133721.1"/>
</dbReference>
<evidence type="ECO:0008006" key="3">
    <source>
        <dbReference type="Google" id="ProtNLM"/>
    </source>
</evidence>